<feature type="domain" description="GH16" evidence="3">
    <location>
        <begin position="56"/>
        <end position="390"/>
    </location>
</feature>
<protein>
    <submittedName>
        <fullName evidence="4">CLUMA_CG000145, isoform A</fullName>
    </submittedName>
</protein>
<dbReference type="STRING" id="568069.A0A1J1HG85"/>
<dbReference type="EMBL" id="CVRI01000001">
    <property type="protein sequence ID" value="CRK86562.1"/>
    <property type="molecule type" value="Genomic_DNA"/>
</dbReference>
<dbReference type="PROSITE" id="PS51762">
    <property type="entry name" value="GH16_2"/>
    <property type="match status" value="1"/>
</dbReference>
<reference evidence="4 5" key="1">
    <citation type="submission" date="2015-04" db="EMBL/GenBank/DDBJ databases">
        <authorList>
            <person name="Syromyatnikov M.Y."/>
            <person name="Popov V.N."/>
        </authorList>
    </citation>
    <scope>NUCLEOTIDE SEQUENCE [LARGE SCALE GENOMIC DNA]</scope>
</reference>
<dbReference type="InterPro" id="IPR000757">
    <property type="entry name" value="Beta-glucanase-like"/>
</dbReference>
<dbReference type="InterPro" id="IPR050546">
    <property type="entry name" value="Glycosyl_Hydrlase_16"/>
</dbReference>
<feature type="signal peptide" evidence="2">
    <location>
        <begin position="1"/>
        <end position="21"/>
    </location>
</feature>
<evidence type="ECO:0000256" key="1">
    <source>
        <dbReference type="ARBA" id="ARBA00006865"/>
    </source>
</evidence>
<organism evidence="4 5">
    <name type="scientific">Clunio marinus</name>
    <dbReference type="NCBI Taxonomy" id="568069"/>
    <lineage>
        <taxon>Eukaryota</taxon>
        <taxon>Metazoa</taxon>
        <taxon>Ecdysozoa</taxon>
        <taxon>Arthropoda</taxon>
        <taxon>Hexapoda</taxon>
        <taxon>Insecta</taxon>
        <taxon>Pterygota</taxon>
        <taxon>Neoptera</taxon>
        <taxon>Endopterygota</taxon>
        <taxon>Diptera</taxon>
        <taxon>Nematocera</taxon>
        <taxon>Chironomoidea</taxon>
        <taxon>Chironomidae</taxon>
        <taxon>Clunio</taxon>
    </lineage>
</organism>
<dbReference type="PANTHER" id="PTHR10963:SF55">
    <property type="entry name" value="GLYCOSIDE HYDROLASE FAMILY 16 PROTEIN"/>
    <property type="match status" value="1"/>
</dbReference>
<evidence type="ECO:0000256" key="2">
    <source>
        <dbReference type="SAM" id="SignalP"/>
    </source>
</evidence>
<dbReference type="SUPFAM" id="SSF49899">
    <property type="entry name" value="Concanavalin A-like lectins/glucanases"/>
    <property type="match status" value="1"/>
</dbReference>
<comment type="similarity">
    <text evidence="1">Belongs to the glycosyl hydrolase 16 family.</text>
</comment>
<dbReference type="OrthoDB" id="4781at2759"/>
<dbReference type="PANTHER" id="PTHR10963">
    <property type="entry name" value="GLYCOSYL HYDROLASE-RELATED"/>
    <property type="match status" value="1"/>
</dbReference>
<name>A0A1J1HG85_9DIPT</name>
<feature type="chain" id="PRO_5012927153" evidence="2">
    <location>
        <begin position="22"/>
        <end position="390"/>
    </location>
</feature>
<keyword evidence="5" id="KW-1185">Reference proteome</keyword>
<dbReference type="InterPro" id="IPR013320">
    <property type="entry name" value="ConA-like_dom_sf"/>
</dbReference>
<evidence type="ECO:0000313" key="5">
    <source>
        <dbReference type="Proteomes" id="UP000183832"/>
    </source>
</evidence>
<dbReference type="Pfam" id="PF00722">
    <property type="entry name" value="Glyco_hydro_16"/>
    <property type="match status" value="1"/>
</dbReference>
<dbReference type="GO" id="GO:0004553">
    <property type="term" value="F:hydrolase activity, hydrolyzing O-glycosyl compounds"/>
    <property type="evidence" value="ECO:0007669"/>
    <property type="project" value="InterPro"/>
</dbReference>
<evidence type="ECO:0000313" key="4">
    <source>
        <dbReference type="EMBL" id="CRK86562.1"/>
    </source>
</evidence>
<dbReference type="Gene3D" id="2.60.120.200">
    <property type="match status" value="1"/>
</dbReference>
<sequence length="390" mass="44373">MSKIFFHIFFVISAALVAVYGVSTKCEKTVTTATLNGLKKSLNEKKVCSGDLIFEETFDSFDLNVWQHDITFNGDQKWEFQWYTNNRSNSFVEDGCLNLRPSITADDFGELFLHTGTLDLNGALNEQCTDARNSGCKRSGSHMNIINPIKSARVRTFNSFAFKYGKVEINAKMPSGDWLLPSIKFLPKINAYGLWPASGEIDLVESRGNRDLLKDGFNIDNDQITSSLHFGPYINVDAWKKTSFPRNSSEKGKGFNNTFHRYQMEWSADKITFSVDDIETSTVKPKSGFWEIGDFDLKLPSINNPWATGSKLAPFDQEFYLSINLAVGGEGFFPDHTVNVVSEKAWNKESVNAMNDFWYARNTWLPTWKIHENRTKEASLLIDYIRVWAL</sequence>
<dbReference type="AlphaFoldDB" id="A0A1J1HG85"/>
<evidence type="ECO:0000259" key="3">
    <source>
        <dbReference type="PROSITE" id="PS51762"/>
    </source>
</evidence>
<dbReference type="GO" id="GO:0005975">
    <property type="term" value="P:carbohydrate metabolic process"/>
    <property type="evidence" value="ECO:0007669"/>
    <property type="project" value="InterPro"/>
</dbReference>
<keyword evidence="2" id="KW-0732">Signal</keyword>
<proteinExistence type="inferred from homology"/>
<gene>
    <name evidence="4" type="primary">similar to Beta-1</name>
    <name evidence="4" type="ORF">CLUMA_CG000145</name>
</gene>
<dbReference type="Proteomes" id="UP000183832">
    <property type="component" value="Unassembled WGS sequence"/>
</dbReference>
<accession>A0A1J1HG85</accession>